<gene>
    <name evidence="7" type="ORF">SAMN04489727_0361</name>
</gene>
<reference evidence="8" key="1">
    <citation type="submission" date="2016-10" db="EMBL/GenBank/DDBJ databases">
        <authorList>
            <person name="Varghese N."/>
            <person name="Submissions S."/>
        </authorList>
    </citation>
    <scope>NUCLEOTIDE SEQUENCE [LARGE SCALE GENOMIC DNA]</scope>
    <source>
        <strain evidence="8">DSM 44544</strain>
    </source>
</reference>
<keyword evidence="4 6" id="KW-1133">Transmembrane helix</keyword>
<feature type="transmembrane region" description="Helical" evidence="6">
    <location>
        <begin position="231"/>
        <end position="256"/>
    </location>
</feature>
<organism evidence="7 8">
    <name type="scientific">Amycolatopsis tolypomycina</name>
    <dbReference type="NCBI Taxonomy" id="208445"/>
    <lineage>
        <taxon>Bacteria</taxon>
        <taxon>Bacillati</taxon>
        <taxon>Actinomycetota</taxon>
        <taxon>Actinomycetes</taxon>
        <taxon>Pseudonocardiales</taxon>
        <taxon>Pseudonocardiaceae</taxon>
        <taxon>Amycolatopsis</taxon>
    </lineage>
</organism>
<dbReference type="RefSeq" id="WP_091304100.1">
    <property type="nucleotide sequence ID" value="NZ_FNSO01000002.1"/>
</dbReference>
<feature type="transmembrane region" description="Helical" evidence="6">
    <location>
        <begin position="107"/>
        <end position="126"/>
    </location>
</feature>
<feature type="transmembrane region" description="Helical" evidence="6">
    <location>
        <begin position="78"/>
        <end position="95"/>
    </location>
</feature>
<keyword evidence="2" id="KW-1003">Cell membrane</keyword>
<dbReference type="STRING" id="208445.SAMN04489727_0361"/>
<feature type="transmembrane region" description="Helical" evidence="6">
    <location>
        <begin position="184"/>
        <end position="201"/>
    </location>
</feature>
<evidence type="ECO:0000256" key="6">
    <source>
        <dbReference type="SAM" id="Phobius"/>
    </source>
</evidence>
<keyword evidence="5 6" id="KW-0472">Membrane</keyword>
<evidence type="ECO:0000256" key="3">
    <source>
        <dbReference type="ARBA" id="ARBA00022692"/>
    </source>
</evidence>
<feature type="transmembrane region" description="Helical" evidence="6">
    <location>
        <begin position="132"/>
        <end position="148"/>
    </location>
</feature>
<feature type="transmembrane region" description="Helical" evidence="6">
    <location>
        <begin position="268"/>
        <end position="296"/>
    </location>
</feature>
<name>A0A1H4IE24_9PSEU</name>
<dbReference type="GO" id="GO:0005886">
    <property type="term" value="C:plasma membrane"/>
    <property type="evidence" value="ECO:0007669"/>
    <property type="project" value="UniProtKB-SubCell"/>
</dbReference>
<dbReference type="PANTHER" id="PTHR30482">
    <property type="entry name" value="HIGH-AFFINITY BRANCHED-CHAIN AMINO ACID TRANSPORT SYSTEM PERMEASE"/>
    <property type="match status" value="1"/>
</dbReference>
<keyword evidence="3 6" id="KW-0812">Transmembrane</keyword>
<dbReference type="InterPro" id="IPR043428">
    <property type="entry name" value="LivM-like"/>
</dbReference>
<feature type="transmembrane region" description="Helical" evidence="6">
    <location>
        <begin position="316"/>
        <end position="334"/>
    </location>
</feature>
<feature type="transmembrane region" description="Helical" evidence="6">
    <location>
        <begin position="56"/>
        <end position="72"/>
    </location>
</feature>
<feature type="transmembrane region" description="Helical" evidence="6">
    <location>
        <begin position="24"/>
        <end position="44"/>
    </location>
</feature>
<evidence type="ECO:0000256" key="2">
    <source>
        <dbReference type="ARBA" id="ARBA00022475"/>
    </source>
</evidence>
<dbReference type="GO" id="GO:0015658">
    <property type="term" value="F:branched-chain amino acid transmembrane transporter activity"/>
    <property type="evidence" value="ECO:0007669"/>
    <property type="project" value="InterPro"/>
</dbReference>
<dbReference type="OrthoDB" id="9814461at2"/>
<dbReference type="AlphaFoldDB" id="A0A1H4IE24"/>
<protein>
    <submittedName>
        <fullName evidence="7">Amino acid/amide ABC transporter membrane protein 2, HAAT family</fullName>
    </submittedName>
</protein>
<dbReference type="Pfam" id="PF02653">
    <property type="entry name" value="BPD_transp_2"/>
    <property type="match status" value="1"/>
</dbReference>
<evidence type="ECO:0000256" key="4">
    <source>
        <dbReference type="ARBA" id="ARBA00022989"/>
    </source>
</evidence>
<dbReference type="Proteomes" id="UP000199622">
    <property type="component" value="Unassembled WGS sequence"/>
</dbReference>
<dbReference type="EMBL" id="FNSO01000002">
    <property type="protein sequence ID" value="SEB31946.1"/>
    <property type="molecule type" value="Genomic_DNA"/>
</dbReference>
<evidence type="ECO:0000256" key="1">
    <source>
        <dbReference type="ARBA" id="ARBA00004651"/>
    </source>
</evidence>
<dbReference type="InterPro" id="IPR001851">
    <property type="entry name" value="ABC_transp_permease"/>
</dbReference>
<evidence type="ECO:0000313" key="7">
    <source>
        <dbReference type="EMBL" id="SEB31946.1"/>
    </source>
</evidence>
<dbReference type="PANTHER" id="PTHR30482:SF20">
    <property type="entry name" value="HIGH-AFFINITY BRANCHED-CHAIN AMINO ACID TRANSPORT SYSTEM PERMEASE PROTEIN LIVM"/>
    <property type="match status" value="1"/>
</dbReference>
<evidence type="ECO:0000256" key="5">
    <source>
        <dbReference type="ARBA" id="ARBA00023136"/>
    </source>
</evidence>
<dbReference type="CDD" id="cd06581">
    <property type="entry name" value="TM_PBP1_LivM_like"/>
    <property type="match status" value="1"/>
</dbReference>
<proteinExistence type="predicted"/>
<accession>A0A1H4IE24</accession>
<keyword evidence="8" id="KW-1185">Reference proteome</keyword>
<evidence type="ECO:0000313" key="8">
    <source>
        <dbReference type="Proteomes" id="UP000199622"/>
    </source>
</evidence>
<comment type="subcellular location">
    <subcellularLocation>
        <location evidence="1">Cell membrane</location>
        <topology evidence="1">Multi-pass membrane protein</topology>
    </subcellularLocation>
</comment>
<sequence>MSVRTEPVKTTATPVKQRRTLPPLLLHVLAALGALVVVVLLTLVTDEFTNLRIATIGYYLIAVAGLTLLTGLTGQVSLGHGAFMFIGAYTVALLVKHVPTFPLWADLLLASAAGGLAGLLAGAAAARLHGPYLAGATLALAVGLPALTRKFPDFLGGSNGLNFTVHSRPSAVVGVVPELRWQTWIVWLSVLLALVLVVNIVRGRLGRDFRAVRDDEVAAALSGIAVGRTKILAFLVSAVCGGLAGGLQAFLLGTAAPGSFTPALSLSLLAAVVLGGLGSLWGALWGAVALVYFQAWSEDLADVLHLNTDVANNLPLAVYGVILIVVVLAFPRGIQGGFEKLRGLLRRPAEKKENHENH</sequence>